<keyword evidence="6" id="KW-1185">Reference proteome</keyword>
<gene>
    <name evidence="5" type="ORF">PLANPX_0893</name>
</gene>
<evidence type="ECO:0000259" key="4">
    <source>
        <dbReference type="Pfam" id="PF00149"/>
    </source>
</evidence>
<dbReference type="CDD" id="cd07385">
    <property type="entry name" value="MPP_YkuE_C"/>
    <property type="match status" value="1"/>
</dbReference>
<reference evidence="6" key="1">
    <citation type="submission" date="2019-10" db="EMBL/GenBank/DDBJ databases">
        <title>Lacipirellula parvula gen. nov., sp. nov., representing a lineage of planctomycetes widespread in freshwater anoxic habitats, and description of the family Lacipirellulaceae.</title>
        <authorList>
            <person name="Dedysh S.N."/>
            <person name="Kulichevskaya I.S."/>
            <person name="Beletsky A.V."/>
            <person name="Rakitin A.L."/>
            <person name="Mardanov A.V."/>
            <person name="Ivanova A.A."/>
            <person name="Saltykova V.X."/>
            <person name="Rijpstra W.I.C."/>
            <person name="Sinninghe Damste J.S."/>
            <person name="Ravin N.V."/>
        </authorList>
    </citation>
    <scope>NUCLEOTIDE SEQUENCE [LARGE SCALE GENOMIC DNA]</scope>
    <source>
        <strain evidence="6">PX69</strain>
    </source>
</reference>
<dbReference type="SUPFAM" id="SSF56300">
    <property type="entry name" value="Metallo-dependent phosphatases"/>
    <property type="match status" value="1"/>
</dbReference>
<dbReference type="Proteomes" id="UP000326837">
    <property type="component" value="Chromosome"/>
</dbReference>
<evidence type="ECO:0000256" key="2">
    <source>
        <dbReference type="ARBA" id="ARBA00022801"/>
    </source>
</evidence>
<feature type="transmembrane region" description="Helical" evidence="3">
    <location>
        <begin position="37"/>
        <end position="57"/>
    </location>
</feature>
<feature type="transmembrane region" description="Helical" evidence="3">
    <location>
        <begin position="77"/>
        <end position="98"/>
    </location>
</feature>
<dbReference type="InterPro" id="IPR029052">
    <property type="entry name" value="Metallo-depent_PP-like"/>
</dbReference>
<accession>A0A5K7X942</accession>
<dbReference type="RefSeq" id="WP_152097449.1">
    <property type="nucleotide sequence ID" value="NZ_AP021861.1"/>
</dbReference>
<dbReference type="PANTHER" id="PTHR31302">
    <property type="entry name" value="TRANSMEMBRANE PROTEIN WITH METALLOPHOSPHOESTERASE DOMAIN-RELATED"/>
    <property type="match status" value="1"/>
</dbReference>
<dbReference type="Gene3D" id="3.60.21.10">
    <property type="match status" value="1"/>
</dbReference>
<sequence>MTAVLVWTGLAVAGLGHALLWLGVANRLHGYGLPRPLVKTIVPVAGIVGIAGIMLLAQRFLTRGDEPFNPFVVHDAVAVYLWICATIGAGAFILKPWVESQRYDRTVLRSWTAARRDVVKALGHRPLRSLKSRLLAALPFNEAMSLSIDRKKLAIPRLPAELEGLTIAHLSDLHMTGDVGREFFDYMVRQVNDLRPDVIAITGDIIEEPECYPWIHESLAKLCAPLGVYFVLGNHDAFIDVRRTLEELKHAGLIHVGARPIRADWNGVPVTLLGNEAPWLPGPKVGELPARRADVEEFRLALVHSPDRIAWGRQVDADLVLAGHTHGGQIQLPILGVVASPSIHGARYACGVFRRGDAVLHVSRGVSGETQLRWRCPPEIALLELTALK</sequence>
<dbReference type="AlphaFoldDB" id="A0A5K7X942"/>
<dbReference type="GO" id="GO:0046872">
    <property type="term" value="F:metal ion binding"/>
    <property type="evidence" value="ECO:0007669"/>
    <property type="project" value="UniProtKB-KW"/>
</dbReference>
<dbReference type="GO" id="GO:0009245">
    <property type="term" value="P:lipid A biosynthetic process"/>
    <property type="evidence" value="ECO:0007669"/>
    <property type="project" value="TreeGrafter"/>
</dbReference>
<feature type="transmembrane region" description="Helical" evidence="3">
    <location>
        <begin position="6"/>
        <end position="25"/>
    </location>
</feature>
<proteinExistence type="predicted"/>
<dbReference type="InterPro" id="IPR051158">
    <property type="entry name" value="Metallophosphoesterase_sf"/>
</dbReference>
<protein>
    <recommendedName>
        <fullName evidence="4">Calcineurin-like phosphoesterase domain-containing protein</fullName>
    </recommendedName>
</protein>
<keyword evidence="1" id="KW-0479">Metal-binding</keyword>
<evidence type="ECO:0000313" key="5">
    <source>
        <dbReference type="EMBL" id="BBO31281.1"/>
    </source>
</evidence>
<dbReference type="GO" id="GO:0016020">
    <property type="term" value="C:membrane"/>
    <property type="evidence" value="ECO:0007669"/>
    <property type="project" value="GOC"/>
</dbReference>
<organism evidence="5 6">
    <name type="scientific">Lacipirellula parvula</name>
    <dbReference type="NCBI Taxonomy" id="2650471"/>
    <lineage>
        <taxon>Bacteria</taxon>
        <taxon>Pseudomonadati</taxon>
        <taxon>Planctomycetota</taxon>
        <taxon>Planctomycetia</taxon>
        <taxon>Pirellulales</taxon>
        <taxon>Lacipirellulaceae</taxon>
        <taxon>Lacipirellula</taxon>
    </lineage>
</organism>
<dbReference type="GO" id="GO:0008758">
    <property type="term" value="F:UDP-2,3-diacylglucosamine hydrolase activity"/>
    <property type="evidence" value="ECO:0007669"/>
    <property type="project" value="TreeGrafter"/>
</dbReference>
<dbReference type="Pfam" id="PF00149">
    <property type="entry name" value="Metallophos"/>
    <property type="match status" value="1"/>
</dbReference>
<evidence type="ECO:0000313" key="6">
    <source>
        <dbReference type="Proteomes" id="UP000326837"/>
    </source>
</evidence>
<keyword evidence="3" id="KW-0472">Membrane</keyword>
<dbReference type="PANTHER" id="PTHR31302:SF31">
    <property type="entry name" value="PHOSPHODIESTERASE YAEI"/>
    <property type="match status" value="1"/>
</dbReference>
<dbReference type="InterPro" id="IPR004843">
    <property type="entry name" value="Calcineurin-like_PHP"/>
</dbReference>
<evidence type="ECO:0000256" key="3">
    <source>
        <dbReference type="SAM" id="Phobius"/>
    </source>
</evidence>
<dbReference type="EMBL" id="AP021861">
    <property type="protein sequence ID" value="BBO31281.1"/>
    <property type="molecule type" value="Genomic_DNA"/>
</dbReference>
<keyword evidence="3" id="KW-1133">Transmembrane helix</keyword>
<dbReference type="KEGG" id="lpav:PLANPX_0893"/>
<evidence type="ECO:0000256" key="1">
    <source>
        <dbReference type="ARBA" id="ARBA00022723"/>
    </source>
</evidence>
<feature type="domain" description="Calcineurin-like phosphoesterase" evidence="4">
    <location>
        <begin position="166"/>
        <end position="327"/>
    </location>
</feature>
<keyword evidence="3" id="KW-0812">Transmembrane</keyword>
<name>A0A5K7X942_9BACT</name>
<keyword evidence="2" id="KW-0378">Hydrolase</keyword>